<gene>
    <name evidence="1" type="primary">Vigan.07G154500</name>
    <name evidence="1" type="ORF">VIGAN_07154500</name>
</gene>
<name>A0A0S3SIT9_PHAAN</name>
<reference evidence="1 2" key="1">
    <citation type="journal article" date="2015" name="Sci. Rep.">
        <title>The power of single molecule real-time sequencing technology in the de novo assembly of a eukaryotic genome.</title>
        <authorList>
            <person name="Sakai H."/>
            <person name="Naito K."/>
            <person name="Ogiso-Tanaka E."/>
            <person name="Takahashi Y."/>
            <person name="Iseki K."/>
            <person name="Muto C."/>
            <person name="Satou K."/>
            <person name="Teruya K."/>
            <person name="Shiroma A."/>
            <person name="Shimoji M."/>
            <person name="Hirano T."/>
            <person name="Itoh T."/>
            <person name="Kaga A."/>
            <person name="Tomooka N."/>
        </authorList>
    </citation>
    <scope>NUCLEOTIDE SEQUENCE [LARGE SCALE GENOMIC DNA]</scope>
    <source>
        <strain evidence="2">cv. Shumari</strain>
    </source>
</reference>
<proteinExistence type="predicted"/>
<dbReference type="AlphaFoldDB" id="A0A0S3SIT9"/>
<organism evidence="1 2">
    <name type="scientific">Vigna angularis var. angularis</name>
    <dbReference type="NCBI Taxonomy" id="157739"/>
    <lineage>
        <taxon>Eukaryota</taxon>
        <taxon>Viridiplantae</taxon>
        <taxon>Streptophyta</taxon>
        <taxon>Embryophyta</taxon>
        <taxon>Tracheophyta</taxon>
        <taxon>Spermatophyta</taxon>
        <taxon>Magnoliopsida</taxon>
        <taxon>eudicotyledons</taxon>
        <taxon>Gunneridae</taxon>
        <taxon>Pentapetalae</taxon>
        <taxon>rosids</taxon>
        <taxon>fabids</taxon>
        <taxon>Fabales</taxon>
        <taxon>Fabaceae</taxon>
        <taxon>Papilionoideae</taxon>
        <taxon>50 kb inversion clade</taxon>
        <taxon>NPAAA clade</taxon>
        <taxon>indigoferoid/millettioid clade</taxon>
        <taxon>Phaseoleae</taxon>
        <taxon>Vigna</taxon>
    </lineage>
</organism>
<sequence length="144" mass="15481">MKAKFRKINYISTQRNENLDSMIQCLKMATSIDTKMEAPTTATVFATDPMTLVALAASGASAVAVGPLVTTAPAAFPALSVVGAAAGDTAAMAVEAVAEAATKKSARRRTTAKEVKEIRWNAIVNREKENECFWEVLGFYLFIF</sequence>
<accession>A0A0S3SIT9</accession>
<feature type="non-terminal residue" evidence="1">
    <location>
        <position position="144"/>
    </location>
</feature>
<evidence type="ECO:0000313" key="1">
    <source>
        <dbReference type="EMBL" id="BAT92727.1"/>
    </source>
</evidence>
<keyword evidence="2" id="KW-1185">Reference proteome</keyword>
<protein>
    <submittedName>
        <fullName evidence="1">Uncharacterized protein</fullName>
    </submittedName>
</protein>
<evidence type="ECO:0000313" key="2">
    <source>
        <dbReference type="Proteomes" id="UP000291084"/>
    </source>
</evidence>
<dbReference type="EMBL" id="AP015040">
    <property type="protein sequence ID" value="BAT92727.1"/>
    <property type="molecule type" value="Genomic_DNA"/>
</dbReference>
<dbReference type="Proteomes" id="UP000291084">
    <property type="component" value="Chromosome 7"/>
</dbReference>